<comment type="caution">
    <text evidence="1">The sequence shown here is derived from an EMBL/GenBank/DDBJ whole genome shotgun (WGS) entry which is preliminary data.</text>
</comment>
<reference evidence="1 2" key="1">
    <citation type="journal article" date="2022" name="DNA Res.">
        <title>Chromosomal-level genome assembly of the orchid tree Bauhinia variegata (Leguminosae; Cercidoideae) supports the allotetraploid origin hypothesis of Bauhinia.</title>
        <authorList>
            <person name="Zhong Y."/>
            <person name="Chen Y."/>
            <person name="Zheng D."/>
            <person name="Pang J."/>
            <person name="Liu Y."/>
            <person name="Luo S."/>
            <person name="Meng S."/>
            <person name="Qian L."/>
            <person name="Wei D."/>
            <person name="Dai S."/>
            <person name="Zhou R."/>
        </authorList>
    </citation>
    <scope>NUCLEOTIDE SEQUENCE [LARGE SCALE GENOMIC DNA]</scope>
    <source>
        <strain evidence="1">BV-YZ2020</strain>
    </source>
</reference>
<dbReference type="EMBL" id="CM039434">
    <property type="protein sequence ID" value="KAI4323427.1"/>
    <property type="molecule type" value="Genomic_DNA"/>
</dbReference>
<accession>A0ACB9MH09</accession>
<keyword evidence="2" id="KW-1185">Reference proteome</keyword>
<gene>
    <name evidence="1" type="ORF">L6164_023034</name>
</gene>
<protein>
    <submittedName>
        <fullName evidence="1">Uncharacterized protein</fullName>
    </submittedName>
</protein>
<organism evidence="1 2">
    <name type="scientific">Bauhinia variegata</name>
    <name type="common">Purple orchid tree</name>
    <name type="synonym">Phanera variegata</name>
    <dbReference type="NCBI Taxonomy" id="167791"/>
    <lineage>
        <taxon>Eukaryota</taxon>
        <taxon>Viridiplantae</taxon>
        <taxon>Streptophyta</taxon>
        <taxon>Embryophyta</taxon>
        <taxon>Tracheophyta</taxon>
        <taxon>Spermatophyta</taxon>
        <taxon>Magnoliopsida</taxon>
        <taxon>eudicotyledons</taxon>
        <taxon>Gunneridae</taxon>
        <taxon>Pentapetalae</taxon>
        <taxon>rosids</taxon>
        <taxon>fabids</taxon>
        <taxon>Fabales</taxon>
        <taxon>Fabaceae</taxon>
        <taxon>Cercidoideae</taxon>
        <taxon>Cercideae</taxon>
        <taxon>Bauhiniinae</taxon>
        <taxon>Bauhinia</taxon>
    </lineage>
</organism>
<proteinExistence type="predicted"/>
<sequence>MVLREVVKEKFSSPPIPHTEFVMYNFTGPDSSSCFIVEKKNKAEFVERITVTHCFSISEVAVYYVVVKIVTSNKGESLFVEVENQKYLYAVSGGYKDMKKPPPRLDSYVGVEMQS</sequence>
<dbReference type="Proteomes" id="UP000828941">
    <property type="component" value="Chromosome 9"/>
</dbReference>
<evidence type="ECO:0000313" key="2">
    <source>
        <dbReference type="Proteomes" id="UP000828941"/>
    </source>
</evidence>
<name>A0ACB9MH09_BAUVA</name>
<evidence type="ECO:0000313" key="1">
    <source>
        <dbReference type="EMBL" id="KAI4323427.1"/>
    </source>
</evidence>